<organism evidence="2 3">
    <name type="scientific">Alternaria arborescens</name>
    <dbReference type="NCBI Taxonomy" id="156630"/>
    <lineage>
        <taxon>Eukaryota</taxon>
        <taxon>Fungi</taxon>
        <taxon>Dikarya</taxon>
        <taxon>Ascomycota</taxon>
        <taxon>Pezizomycotina</taxon>
        <taxon>Dothideomycetes</taxon>
        <taxon>Pleosporomycetidae</taxon>
        <taxon>Pleosporales</taxon>
        <taxon>Pleosporineae</taxon>
        <taxon>Pleosporaceae</taxon>
        <taxon>Alternaria</taxon>
        <taxon>Alternaria sect. Alternaria</taxon>
    </lineage>
</organism>
<proteinExistence type="predicted"/>
<keyword evidence="3" id="KW-1185">Reference proteome</keyword>
<name>A0A4Q4SQ73_9PLEO</name>
<dbReference type="InterPro" id="IPR052061">
    <property type="entry name" value="PTE-AB_protein"/>
</dbReference>
<dbReference type="EMBL" id="PEJP01000002">
    <property type="protein sequence ID" value="RYO73095.1"/>
    <property type="molecule type" value="Genomic_DNA"/>
</dbReference>
<evidence type="ECO:0008006" key="4">
    <source>
        <dbReference type="Google" id="ProtNLM"/>
    </source>
</evidence>
<protein>
    <recommendedName>
        <fullName evidence="4">Thioesterase domain-containing protein</fullName>
    </recommendedName>
</protein>
<gene>
    <name evidence="2" type="ORF">AA0113_g755</name>
</gene>
<evidence type="ECO:0000256" key="1">
    <source>
        <dbReference type="SAM" id="MobiDB-lite"/>
    </source>
</evidence>
<comment type="caution">
    <text evidence="2">The sequence shown here is derived from an EMBL/GenBank/DDBJ whole genome shotgun (WGS) entry which is preliminary data.</text>
</comment>
<dbReference type="Gene3D" id="3.10.129.10">
    <property type="entry name" value="Hotdog Thioesterase"/>
    <property type="match status" value="1"/>
</dbReference>
<dbReference type="SUPFAM" id="SSF54637">
    <property type="entry name" value="Thioesterase/thiol ester dehydrase-isomerase"/>
    <property type="match status" value="1"/>
</dbReference>
<sequence length="320" mass="34963">MSQARLLYSRTFFNTSYLTLRQNFFSTSYHTHHSVPPPLQSRIRWSYLWYASILALEKTTALGARHFAAPLGLPEPGSREDELILDSLRRDIDAIEVVQSLRSQSYNLHTDTALRSGPGLTSSPPGSSRKISAYKGWLELDLGFGRENGGKEGILGVMSGTRGLGVQRAFWNAETREMVAVVWIGGGLAGWPGVAHGGAIATVMEEVMARMVRGPEGAVEPVHRPDSLSVTYAKPTYSLDFYILRASFSKPDLPQSEPPPEPEAEPTKSWLSWLSPQKDLTKKTEASRSKQEIVATLESVGGDLCVKAKGTFNGGSPSIA</sequence>
<feature type="region of interest" description="Disordered" evidence="1">
    <location>
        <begin position="251"/>
        <end position="276"/>
    </location>
</feature>
<dbReference type="AlphaFoldDB" id="A0A4Q4SQ73"/>
<accession>A0A4Q4SQ73</accession>
<dbReference type="InterPro" id="IPR029069">
    <property type="entry name" value="HotDog_dom_sf"/>
</dbReference>
<dbReference type="PANTHER" id="PTHR47260">
    <property type="entry name" value="UPF0644 PROTEIN PB2B4.06"/>
    <property type="match status" value="1"/>
</dbReference>
<evidence type="ECO:0000313" key="3">
    <source>
        <dbReference type="Proteomes" id="UP000293823"/>
    </source>
</evidence>
<dbReference type="PANTHER" id="PTHR47260:SF1">
    <property type="entry name" value="UPF0644 PROTEIN PB2B4.06"/>
    <property type="match status" value="1"/>
</dbReference>
<reference evidence="3" key="1">
    <citation type="journal article" date="2019" name="bioRxiv">
        <title>Genomics, evolutionary history and diagnostics of the Alternaria alternata species group including apple and Asian pear pathotypes.</title>
        <authorList>
            <person name="Armitage A.D."/>
            <person name="Cockerton H.M."/>
            <person name="Sreenivasaprasad S."/>
            <person name="Woodhall J.W."/>
            <person name="Lane C.R."/>
            <person name="Harrison R.J."/>
            <person name="Clarkson J.P."/>
        </authorList>
    </citation>
    <scope>NUCLEOTIDE SEQUENCE [LARGE SCALE GENOMIC DNA]</scope>
    <source>
        <strain evidence="3">RGR 97.0016</strain>
    </source>
</reference>
<dbReference type="OrthoDB" id="506431at2759"/>
<dbReference type="Proteomes" id="UP000293823">
    <property type="component" value="Unassembled WGS sequence"/>
</dbReference>
<evidence type="ECO:0000313" key="2">
    <source>
        <dbReference type="EMBL" id="RYO73095.1"/>
    </source>
</evidence>